<sequence>VATQEYVALSERLGEALKRLAPLRKFRQEFEQKAAAKTAFHAIVYKLSGAELEVEK</sequence>
<evidence type="ECO:0000313" key="1">
    <source>
        <dbReference type="EMBL" id="CAE8670771.1"/>
    </source>
</evidence>
<comment type="caution">
    <text evidence="1">The sequence shown here is derived from an EMBL/GenBank/DDBJ whole genome shotgun (WGS) entry which is preliminary data.</text>
</comment>
<protein>
    <submittedName>
        <fullName evidence="1">Uncharacterized protein</fullName>
    </submittedName>
</protein>
<dbReference type="EMBL" id="CAJNNW010023503">
    <property type="protein sequence ID" value="CAE8670771.1"/>
    <property type="molecule type" value="Genomic_DNA"/>
</dbReference>
<evidence type="ECO:0000313" key="2">
    <source>
        <dbReference type="Proteomes" id="UP000626109"/>
    </source>
</evidence>
<dbReference type="AlphaFoldDB" id="A0A813JA98"/>
<feature type="non-terminal residue" evidence="1">
    <location>
        <position position="1"/>
    </location>
</feature>
<feature type="non-terminal residue" evidence="1">
    <location>
        <position position="56"/>
    </location>
</feature>
<gene>
    <name evidence="1" type="ORF">PGLA2088_LOCUS17559</name>
</gene>
<organism evidence="1 2">
    <name type="scientific">Polarella glacialis</name>
    <name type="common">Dinoflagellate</name>
    <dbReference type="NCBI Taxonomy" id="89957"/>
    <lineage>
        <taxon>Eukaryota</taxon>
        <taxon>Sar</taxon>
        <taxon>Alveolata</taxon>
        <taxon>Dinophyceae</taxon>
        <taxon>Suessiales</taxon>
        <taxon>Suessiaceae</taxon>
        <taxon>Polarella</taxon>
    </lineage>
</organism>
<reference evidence="1" key="1">
    <citation type="submission" date="2021-02" db="EMBL/GenBank/DDBJ databases">
        <authorList>
            <person name="Dougan E. K."/>
            <person name="Rhodes N."/>
            <person name="Thang M."/>
            <person name="Chan C."/>
        </authorList>
    </citation>
    <scope>NUCLEOTIDE SEQUENCE</scope>
</reference>
<name>A0A813JA98_POLGL</name>
<accession>A0A813JA98</accession>
<proteinExistence type="predicted"/>
<dbReference type="Proteomes" id="UP000626109">
    <property type="component" value="Unassembled WGS sequence"/>
</dbReference>